<reference evidence="2" key="1">
    <citation type="submission" date="2019-10" db="EMBL/GenBank/DDBJ databases">
        <authorList>
            <consortium name="DOE Joint Genome Institute"/>
            <person name="Kuo A."/>
            <person name="Miyauchi S."/>
            <person name="Kiss E."/>
            <person name="Drula E."/>
            <person name="Kohler A."/>
            <person name="Sanchez-Garcia M."/>
            <person name="Andreopoulos B."/>
            <person name="Barry K.W."/>
            <person name="Bonito G."/>
            <person name="Buee M."/>
            <person name="Carver A."/>
            <person name="Chen C."/>
            <person name="Cichocki N."/>
            <person name="Clum A."/>
            <person name="Culley D."/>
            <person name="Crous P.W."/>
            <person name="Fauchery L."/>
            <person name="Girlanda M."/>
            <person name="Hayes R."/>
            <person name="Keri Z."/>
            <person name="LaButti K."/>
            <person name="Lipzen A."/>
            <person name="Lombard V."/>
            <person name="Magnuson J."/>
            <person name="Maillard F."/>
            <person name="Morin E."/>
            <person name="Murat C."/>
            <person name="Nolan M."/>
            <person name="Ohm R."/>
            <person name="Pangilinan J."/>
            <person name="Pereira M."/>
            <person name="Perotto S."/>
            <person name="Peter M."/>
            <person name="Riley R."/>
            <person name="Sitrit Y."/>
            <person name="Stielow B."/>
            <person name="Szollosi G."/>
            <person name="Zifcakova L."/>
            <person name="Stursova M."/>
            <person name="Spatafora J.W."/>
            <person name="Tedersoo L."/>
            <person name="Vaario L.-M."/>
            <person name="Yamada A."/>
            <person name="Yan M."/>
            <person name="Wang P."/>
            <person name="Xu J."/>
            <person name="Bruns T."/>
            <person name="Baldrian P."/>
            <person name="Vilgalys R."/>
            <person name="Henrissat B."/>
            <person name="Grigoriev I.V."/>
            <person name="Hibbett D."/>
            <person name="Nagy L.G."/>
            <person name="Martin F.M."/>
        </authorList>
    </citation>
    <scope>NUCLEOTIDE SEQUENCE</scope>
    <source>
        <strain evidence="2">BED1</strain>
    </source>
</reference>
<name>A0AAD4BA33_BOLED</name>
<dbReference type="Proteomes" id="UP001194468">
    <property type="component" value="Unassembled WGS sequence"/>
</dbReference>
<feature type="transmembrane region" description="Helical" evidence="1">
    <location>
        <begin position="45"/>
        <end position="63"/>
    </location>
</feature>
<proteinExistence type="predicted"/>
<reference evidence="2" key="2">
    <citation type="journal article" date="2020" name="Nat. Commun.">
        <title>Large-scale genome sequencing of mycorrhizal fungi provides insights into the early evolution of symbiotic traits.</title>
        <authorList>
            <person name="Miyauchi S."/>
            <person name="Kiss E."/>
            <person name="Kuo A."/>
            <person name="Drula E."/>
            <person name="Kohler A."/>
            <person name="Sanchez-Garcia M."/>
            <person name="Morin E."/>
            <person name="Andreopoulos B."/>
            <person name="Barry K.W."/>
            <person name="Bonito G."/>
            <person name="Buee M."/>
            <person name="Carver A."/>
            <person name="Chen C."/>
            <person name="Cichocki N."/>
            <person name="Clum A."/>
            <person name="Culley D."/>
            <person name="Crous P.W."/>
            <person name="Fauchery L."/>
            <person name="Girlanda M."/>
            <person name="Hayes R.D."/>
            <person name="Keri Z."/>
            <person name="LaButti K."/>
            <person name="Lipzen A."/>
            <person name="Lombard V."/>
            <person name="Magnuson J."/>
            <person name="Maillard F."/>
            <person name="Murat C."/>
            <person name="Nolan M."/>
            <person name="Ohm R.A."/>
            <person name="Pangilinan J."/>
            <person name="Pereira M.F."/>
            <person name="Perotto S."/>
            <person name="Peter M."/>
            <person name="Pfister S."/>
            <person name="Riley R."/>
            <person name="Sitrit Y."/>
            <person name="Stielow J.B."/>
            <person name="Szollosi G."/>
            <person name="Zifcakova L."/>
            <person name="Stursova M."/>
            <person name="Spatafora J.W."/>
            <person name="Tedersoo L."/>
            <person name="Vaario L.M."/>
            <person name="Yamada A."/>
            <person name="Yan M."/>
            <person name="Wang P."/>
            <person name="Xu J."/>
            <person name="Bruns T."/>
            <person name="Baldrian P."/>
            <person name="Vilgalys R."/>
            <person name="Dunand C."/>
            <person name="Henrissat B."/>
            <person name="Grigoriev I.V."/>
            <person name="Hibbett D."/>
            <person name="Nagy L.G."/>
            <person name="Martin F.M."/>
        </authorList>
    </citation>
    <scope>NUCLEOTIDE SEQUENCE</scope>
    <source>
        <strain evidence="2">BED1</strain>
    </source>
</reference>
<evidence type="ECO:0000313" key="2">
    <source>
        <dbReference type="EMBL" id="KAF8414725.1"/>
    </source>
</evidence>
<evidence type="ECO:0000313" key="3">
    <source>
        <dbReference type="Proteomes" id="UP001194468"/>
    </source>
</evidence>
<keyword evidence="1" id="KW-0812">Transmembrane</keyword>
<dbReference type="EMBL" id="WHUW01000442">
    <property type="protein sequence ID" value="KAF8414725.1"/>
    <property type="molecule type" value="Genomic_DNA"/>
</dbReference>
<protein>
    <submittedName>
        <fullName evidence="2">Uncharacterized protein</fullName>
    </submittedName>
</protein>
<keyword evidence="3" id="KW-1185">Reference proteome</keyword>
<organism evidence="2 3">
    <name type="scientific">Boletus edulis BED1</name>
    <dbReference type="NCBI Taxonomy" id="1328754"/>
    <lineage>
        <taxon>Eukaryota</taxon>
        <taxon>Fungi</taxon>
        <taxon>Dikarya</taxon>
        <taxon>Basidiomycota</taxon>
        <taxon>Agaricomycotina</taxon>
        <taxon>Agaricomycetes</taxon>
        <taxon>Agaricomycetidae</taxon>
        <taxon>Boletales</taxon>
        <taxon>Boletineae</taxon>
        <taxon>Boletaceae</taxon>
        <taxon>Boletoideae</taxon>
        <taxon>Boletus</taxon>
    </lineage>
</organism>
<gene>
    <name evidence="2" type="ORF">L210DRAFT_3590814</name>
</gene>
<keyword evidence="1" id="KW-0472">Membrane</keyword>
<dbReference type="AlphaFoldDB" id="A0AAD4BA33"/>
<keyword evidence="1" id="KW-1133">Transmembrane helix</keyword>
<feature type="non-terminal residue" evidence="2">
    <location>
        <position position="142"/>
    </location>
</feature>
<evidence type="ECO:0000256" key="1">
    <source>
        <dbReference type="SAM" id="Phobius"/>
    </source>
</evidence>
<accession>A0AAD4BA33</accession>
<comment type="caution">
    <text evidence="2">The sequence shown here is derived from an EMBL/GenBank/DDBJ whole genome shotgun (WGS) entry which is preliminary data.</text>
</comment>
<sequence>MYKVTNQWQPNRYMQKLVKDGVFYFIVNVFYQIIDLVNITGLPVGITYIFLEAFISIAFYTLIPRLVISIRELYDRDIRGRLHIDTGFGVVSQLNAGQDTTVSAMVFMDGNQGPEVEGGTDNLGDLGMGKVHGSRLHEDSPL</sequence>
<feature type="transmembrane region" description="Helical" evidence="1">
    <location>
        <begin position="21"/>
        <end position="39"/>
    </location>
</feature>